<keyword evidence="1" id="KW-0862">Zinc</keyword>
<keyword evidence="4" id="KW-1185">Reference proteome</keyword>
<evidence type="ECO:0000313" key="4">
    <source>
        <dbReference type="Proteomes" id="UP001627154"/>
    </source>
</evidence>
<keyword evidence="1" id="KW-0863">Zinc-finger</keyword>
<dbReference type="SUPFAM" id="SSF57756">
    <property type="entry name" value="Retrovirus zinc finger-like domains"/>
    <property type="match status" value="1"/>
</dbReference>
<gene>
    <name evidence="3" type="ORF">TKK_017595</name>
</gene>
<keyword evidence="1" id="KW-0479">Metal-binding</keyword>
<dbReference type="InterPro" id="IPR036875">
    <property type="entry name" value="Znf_CCHC_sf"/>
</dbReference>
<reference evidence="3 4" key="1">
    <citation type="journal article" date="2024" name="bioRxiv">
        <title>A reference genome for Trichogramma kaykai: A tiny desert-dwelling parasitoid wasp with competing sex-ratio distorters.</title>
        <authorList>
            <person name="Culotta J."/>
            <person name="Lindsey A.R."/>
        </authorList>
    </citation>
    <scope>NUCLEOTIDE SEQUENCE [LARGE SCALE GENOMIC DNA]</scope>
    <source>
        <strain evidence="3 4">KSX58</strain>
    </source>
</reference>
<accession>A0ABD2W2N5</accession>
<feature type="domain" description="CCHC-type" evidence="2">
    <location>
        <begin position="49"/>
        <end position="65"/>
    </location>
</feature>
<proteinExistence type="predicted"/>
<sequence length="102" mass="11469">MSASTSQVLTNSSYVNKINYQGNKKAENFSRYGRMTHGINPVCPAKDIKCHTCGLQGHYARCCKSPAHKKKSVTSNFRDVNNKRFKHRVNFVEDASEDIESG</sequence>
<dbReference type="AlphaFoldDB" id="A0ABD2W2N5"/>
<protein>
    <recommendedName>
        <fullName evidence="2">CCHC-type domain-containing protein</fullName>
    </recommendedName>
</protein>
<dbReference type="InterPro" id="IPR001878">
    <property type="entry name" value="Znf_CCHC"/>
</dbReference>
<dbReference type="Proteomes" id="UP001627154">
    <property type="component" value="Unassembled WGS sequence"/>
</dbReference>
<dbReference type="EMBL" id="JBJJXI010000141">
    <property type="protein sequence ID" value="KAL3387016.1"/>
    <property type="molecule type" value="Genomic_DNA"/>
</dbReference>
<dbReference type="GO" id="GO:0008270">
    <property type="term" value="F:zinc ion binding"/>
    <property type="evidence" value="ECO:0007669"/>
    <property type="project" value="UniProtKB-KW"/>
</dbReference>
<dbReference type="PROSITE" id="PS50158">
    <property type="entry name" value="ZF_CCHC"/>
    <property type="match status" value="1"/>
</dbReference>
<comment type="caution">
    <text evidence="3">The sequence shown here is derived from an EMBL/GenBank/DDBJ whole genome shotgun (WGS) entry which is preliminary data.</text>
</comment>
<organism evidence="3 4">
    <name type="scientific">Trichogramma kaykai</name>
    <dbReference type="NCBI Taxonomy" id="54128"/>
    <lineage>
        <taxon>Eukaryota</taxon>
        <taxon>Metazoa</taxon>
        <taxon>Ecdysozoa</taxon>
        <taxon>Arthropoda</taxon>
        <taxon>Hexapoda</taxon>
        <taxon>Insecta</taxon>
        <taxon>Pterygota</taxon>
        <taxon>Neoptera</taxon>
        <taxon>Endopterygota</taxon>
        <taxon>Hymenoptera</taxon>
        <taxon>Apocrita</taxon>
        <taxon>Proctotrupomorpha</taxon>
        <taxon>Chalcidoidea</taxon>
        <taxon>Trichogrammatidae</taxon>
        <taxon>Trichogramma</taxon>
    </lineage>
</organism>
<evidence type="ECO:0000313" key="3">
    <source>
        <dbReference type="EMBL" id="KAL3387016.1"/>
    </source>
</evidence>
<name>A0ABD2W2N5_9HYME</name>
<evidence type="ECO:0000259" key="2">
    <source>
        <dbReference type="PROSITE" id="PS50158"/>
    </source>
</evidence>
<evidence type="ECO:0000256" key="1">
    <source>
        <dbReference type="PROSITE-ProRule" id="PRU00047"/>
    </source>
</evidence>